<gene>
    <name evidence="2" type="ORF">TASIC1_0001036000</name>
</gene>
<comment type="caution">
    <text evidence="2">The sequence shown here is derived from an EMBL/GenBank/DDBJ whole genome shotgun (WGS) entry which is preliminary data.</text>
</comment>
<organism evidence="2 3">
    <name type="scientific">Trichoderma asperellum</name>
    <name type="common">Filamentous fungus</name>
    <dbReference type="NCBI Taxonomy" id="101201"/>
    <lineage>
        <taxon>Eukaryota</taxon>
        <taxon>Fungi</taxon>
        <taxon>Dikarya</taxon>
        <taxon>Ascomycota</taxon>
        <taxon>Pezizomycotina</taxon>
        <taxon>Sordariomycetes</taxon>
        <taxon>Hypocreomycetidae</taxon>
        <taxon>Hypocreales</taxon>
        <taxon>Hypocreaceae</taxon>
        <taxon>Trichoderma</taxon>
    </lineage>
</organism>
<accession>A0A6V8QLW6</accession>
<feature type="compositionally biased region" description="Basic residues" evidence="1">
    <location>
        <begin position="37"/>
        <end position="53"/>
    </location>
</feature>
<sequence length="105" mass="11403">MSVHATSPTGQSNASDSVDTVAATPSREATLETSPKRAAKHGKSVRQVKRRSRGKESRSPNVHEVCSVSEGDESSRQSTGSETDEEAEVIGQIRMLQDPLKRLRK</sequence>
<dbReference type="Proteomes" id="UP000517252">
    <property type="component" value="Unassembled WGS sequence"/>
</dbReference>
<dbReference type="EMBL" id="BLZH01000001">
    <property type="protein sequence ID" value="GFP52208.1"/>
    <property type="molecule type" value="Genomic_DNA"/>
</dbReference>
<proteinExistence type="predicted"/>
<name>A0A6V8QLW6_TRIAP</name>
<protein>
    <submittedName>
        <fullName evidence="2">Uncharacterized protein</fullName>
    </submittedName>
</protein>
<reference evidence="2 3" key="1">
    <citation type="submission" date="2020-07" db="EMBL/GenBank/DDBJ databases">
        <title>Trichoderma asperellum IC-1 whole genome shotgun sequence.</title>
        <authorList>
            <person name="Kanamasa S."/>
            <person name="Takahashi H."/>
        </authorList>
    </citation>
    <scope>NUCLEOTIDE SEQUENCE [LARGE SCALE GENOMIC DNA]</scope>
    <source>
        <strain evidence="2 3">IC-1</strain>
    </source>
</reference>
<evidence type="ECO:0000313" key="3">
    <source>
        <dbReference type="Proteomes" id="UP000517252"/>
    </source>
</evidence>
<feature type="compositionally biased region" description="Polar residues" evidence="1">
    <location>
        <begin position="1"/>
        <end position="18"/>
    </location>
</feature>
<feature type="region of interest" description="Disordered" evidence="1">
    <location>
        <begin position="1"/>
        <end position="105"/>
    </location>
</feature>
<evidence type="ECO:0000313" key="2">
    <source>
        <dbReference type="EMBL" id="GFP52208.1"/>
    </source>
</evidence>
<evidence type="ECO:0000256" key="1">
    <source>
        <dbReference type="SAM" id="MobiDB-lite"/>
    </source>
</evidence>
<dbReference type="AlphaFoldDB" id="A0A6V8QLW6"/>
<dbReference type="OrthoDB" id="4064873at2759"/>